<feature type="signal peptide" evidence="2">
    <location>
        <begin position="1"/>
        <end position="20"/>
    </location>
</feature>
<dbReference type="STRING" id="1169540.A0A0G4ERI1"/>
<dbReference type="InParanoid" id="A0A0G4ERI1"/>
<feature type="compositionally biased region" description="Pro residues" evidence="1">
    <location>
        <begin position="312"/>
        <end position="321"/>
    </location>
</feature>
<gene>
    <name evidence="3" type="ORF">Vbra_5363</name>
</gene>
<keyword evidence="2" id="KW-0732">Signal</keyword>
<proteinExistence type="predicted"/>
<feature type="region of interest" description="Disordered" evidence="1">
    <location>
        <begin position="362"/>
        <end position="392"/>
    </location>
</feature>
<accession>A0A0G4ERI1</accession>
<dbReference type="Proteomes" id="UP000041254">
    <property type="component" value="Unassembled WGS sequence"/>
</dbReference>
<evidence type="ECO:0000256" key="2">
    <source>
        <dbReference type="SAM" id="SignalP"/>
    </source>
</evidence>
<evidence type="ECO:0000313" key="4">
    <source>
        <dbReference type="Proteomes" id="UP000041254"/>
    </source>
</evidence>
<dbReference type="OMA" id="IGETHNC"/>
<dbReference type="EMBL" id="CDMY01000294">
    <property type="protein sequence ID" value="CEM00044.1"/>
    <property type="molecule type" value="Genomic_DNA"/>
</dbReference>
<feature type="chain" id="PRO_5005187744" evidence="2">
    <location>
        <begin position="21"/>
        <end position="654"/>
    </location>
</feature>
<feature type="region of interest" description="Disordered" evidence="1">
    <location>
        <begin position="312"/>
        <end position="344"/>
    </location>
</feature>
<evidence type="ECO:0000256" key="1">
    <source>
        <dbReference type="SAM" id="MobiDB-lite"/>
    </source>
</evidence>
<dbReference type="AlphaFoldDB" id="A0A0G4ERI1"/>
<name>A0A0G4ERI1_VITBC</name>
<sequence>MAACLHWLLFFPGLLSLVEAADWKRHSPSDFLLRGHILFRGPDQPLPPPTSPNEDPPAPALSSFVLTVPHHGLLPHAPRHILPAPSSLGREGIQSIAYGSPQLSELPAEVPEGTSAADAAMGAVTESAREIEVATEGPGSEAAVESGAPPDVESPVPADITSPTMAAGSSTPPLETVPSDLPTGGPSSPPLQPTAAAPSAEGPSAIPLEPATVPADTSVAPMVTGPPTATPSFLPTEIPSQAPLSATSPPIATEFLPTTAVPTAASMPSSPPVTVTASPVPLETLPPPIVPTIPPHVITSPAPPSPAVTMPPVPPPPPVPAEVPAEMPTTRRPQEAPPLPPARGTTARPIREMATAIPASVGPTEAVTTEMPPREEKEVFAPPPPTRAPTDIKKDLGDANDTLEAPKGDDDQVVEAAVHLDYPFEDIKDLGAFKEEVAIALAEAGHISLDRIIVLDVKPGSTVVTVEILSPNDPGEPDAEGAFHSISQELSDPNAPIHQGIKGDLFANATVVEQPHGTVVDEDTLPDLPTLPPEIAQREMSEDFPTSGRGCRDGLKYCDELKGCIGETHNCPHAQTTKESTAAPFPDTGGDVRVSSITEQFADDDPFDWDEATQGVANPYVVGVNWRFPVVIGLAADSPMAESDSRRGGCERGG</sequence>
<protein>
    <submittedName>
        <fullName evidence="3">Uncharacterized protein</fullName>
    </submittedName>
</protein>
<feature type="compositionally biased region" description="Polar residues" evidence="1">
    <location>
        <begin position="161"/>
        <end position="173"/>
    </location>
</feature>
<organism evidence="3 4">
    <name type="scientific">Vitrella brassicaformis (strain CCMP3155)</name>
    <dbReference type="NCBI Taxonomy" id="1169540"/>
    <lineage>
        <taxon>Eukaryota</taxon>
        <taxon>Sar</taxon>
        <taxon>Alveolata</taxon>
        <taxon>Colpodellida</taxon>
        <taxon>Vitrellaceae</taxon>
        <taxon>Vitrella</taxon>
    </lineage>
</organism>
<reference evidence="3 4" key="1">
    <citation type="submission" date="2014-11" db="EMBL/GenBank/DDBJ databases">
        <authorList>
            <person name="Zhu J."/>
            <person name="Qi W."/>
            <person name="Song R."/>
        </authorList>
    </citation>
    <scope>NUCLEOTIDE SEQUENCE [LARGE SCALE GENOMIC DNA]</scope>
</reference>
<keyword evidence="4" id="KW-1185">Reference proteome</keyword>
<evidence type="ECO:0000313" key="3">
    <source>
        <dbReference type="EMBL" id="CEM00044.1"/>
    </source>
</evidence>
<dbReference type="VEuPathDB" id="CryptoDB:Vbra_5363"/>
<feature type="region of interest" description="Disordered" evidence="1">
    <location>
        <begin position="130"/>
        <end position="211"/>
    </location>
</feature>